<gene>
    <name evidence="1" type="ORF">EDD53_2104</name>
</gene>
<dbReference type="EMBL" id="RKQK01000003">
    <property type="protein sequence ID" value="RPE66402.1"/>
    <property type="molecule type" value="Genomic_DNA"/>
</dbReference>
<evidence type="ECO:0000313" key="2">
    <source>
        <dbReference type="Proteomes" id="UP000269689"/>
    </source>
</evidence>
<evidence type="ECO:0000313" key="1">
    <source>
        <dbReference type="EMBL" id="RPE66402.1"/>
    </source>
</evidence>
<dbReference type="RefSeq" id="WP_170162739.1">
    <property type="nucleotide sequence ID" value="NZ_RKQK01000003.1"/>
</dbReference>
<dbReference type="Proteomes" id="UP000269689">
    <property type="component" value="Unassembled WGS sequence"/>
</dbReference>
<reference evidence="1 2" key="1">
    <citation type="submission" date="2018-11" db="EMBL/GenBank/DDBJ databases">
        <title>Genomic Encyclopedia of Type Strains, Phase IV (KMG-IV): sequencing the most valuable type-strain genomes for metagenomic binning, comparative biology and taxonomic classification.</title>
        <authorList>
            <person name="Goeker M."/>
        </authorList>
    </citation>
    <scope>NUCLEOTIDE SEQUENCE [LARGE SCALE GENOMIC DNA]</scope>
    <source>
        <strain evidence="1 2">DSM 104731</strain>
    </source>
</reference>
<protein>
    <submittedName>
        <fullName evidence="1">Uncharacterized protein</fullName>
    </submittedName>
</protein>
<keyword evidence="2" id="KW-1185">Reference proteome</keyword>
<sequence length="50" mass="5542">MTKNRRWLNSAIAESKKSDVKLPWARGARRAEWKAKVAARTCGTKLAASA</sequence>
<comment type="caution">
    <text evidence="1">The sequence shown here is derived from an EMBL/GenBank/DDBJ whole genome shotgun (WGS) entry which is preliminary data.</text>
</comment>
<dbReference type="AlphaFoldDB" id="A0A3N4U7I6"/>
<accession>A0A3N4U7I6</accession>
<organism evidence="1 2">
    <name type="scientific">Pacificibacter maritimus</name>
    <dbReference type="NCBI Taxonomy" id="762213"/>
    <lineage>
        <taxon>Bacteria</taxon>
        <taxon>Pseudomonadati</taxon>
        <taxon>Pseudomonadota</taxon>
        <taxon>Alphaproteobacteria</taxon>
        <taxon>Rhodobacterales</taxon>
        <taxon>Roseobacteraceae</taxon>
        <taxon>Pacificibacter</taxon>
    </lineage>
</organism>
<name>A0A3N4U7I6_9RHOB</name>
<proteinExistence type="predicted"/>